<dbReference type="EMBL" id="JAKZBV010000001">
    <property type="protein sequence ID" value="MCH6472010.1"/>
    <property type="molecule type" value="Genomic_DNA"/>
</dbReference>
<comment type="subcellular location">
    <subcellularLocation>
        <location evidence="2">Gas vesicle</location>
    </subcellularLocation>
</comment>
<name>A0ABS9U5R3_9MICC</name>
<comment type="caution">
    <text evidence="4">The sequence shown here is derived from an EMBL/GenBank/DDBJ whole genome shotgun (WGS) entry which is preliminary data.</text>
</comment>
<dbReference type="Proteomes" id="UP001202922">
    <property type="component" value="Unassembled WGS sequence"/>
</dbReference>
<reference evidence="4 5" key="1">
    <citation type="submission" date="2022-03" db="EMBL/GenBank/DDBJ databases">
        <title>Sinomonas sp. isolated from a soil.</title>
        <authorList>
            <person name="Han J."/>
            <person name="Kim D.-U."/>
        </authorList>
    </citation>
    <scope>NUCLEOTIDE SEQUENCE [LARGE SCALE GENOMIC DNA]</scope>
    <source>
        <strain evidence="4 5">5-5</strain>
    </source>
</reference>
<dbReference type="InterPro" id="IPR000638">
    <property type="entry name" value="Gas-vesicle_GvpA-like"/>
</dbReference>
<dbReference type="Pfam" id="PF00741">
    <property type="entry name" value="Gas_vesicle"/>
    <property type="match status" value="1"/>
</dbReference>
<keyword evidence="1" id="KW-0304">Gas vesicle</keyword>
<feature type="compositionally biased region" description="Basic and acidic residues" evidence="3">
    <location>
        <begin position="199"/>
        <end position="208"/>
    </location>
</feature>
<keyword evidence="5" id="KW-1185">Reference proteome</keyword>
<dbReference type="RefSeq" id="WP_241055930.1">
    <property type="nucleotide sequence ID" value="NZ_JAKZBV010000001.1"/>
</dbReference>
<accession>A0ABS9U5R3</accession>
<evidence type="ECO:0000313" key="5">
    <source>
        <dbReference type="Proteomes" id="UP001202922"/>
    </source>
</evidence>
<protein>
    <submittedName>
        <fullName evidence="4">Gas vesicle protein</fullName>
    </submittedName>
</protein>
<sequence length="328" mass="35765">MSGLLDVLLNKGVYLDLDAIVTVAEVPLIGISLRAVLGGMETMLEYGMMDDWDERTRAWARRSLPSGLDLGEHEEIVTRMPGSAFRDEPPNGVWQPGTVFLTTQRLLVHRSEPSAVLWQAPIDVIAHIGIVRERTVGGEEAQRLVVMMDDGATSRLTAARPDRLRELFERTRASQSNAPAGSTADPSDPKAPSVLNEGARSEPTRDEPAPAGDQPDTIVGEGELWFAETRSAGAVWRRGIGRCDRSAGFTWRGDGDRRPAVRVPPSDVLAVRAGEAPEGADAPEGLEALALDTRLGVVRLAAAQPDRWSHWLEQLIPEEVGREHAQDR</sequence>
<gene>
    <name evidence="4" type="ORF">L0M17_18905</name>
</gene>
<organism evidence="4 5">
    <name type="scientific">Sinomonas terrae</name>
    <dbReference type="NCBI Taxonomy" id="2908838"/>
    <lineage>
        <taxon>Bacteria</taxon>
        <taxon>Bacillati</taxon>
        <taxon>Actinomycetota</taxon>
        <taxon>Actinomycetes</taxon>
        <taxon>Micrococcales</taxon>
        <taxon>Micrococcaceae</taxon>
        <taxon>Sinomonas</taxon>
    </lineage>
</organism>
<evidence type="ECO:0000256" key="2">
    <source>
        <dbReference type="ARBA" id="ARBA00035108"/>
    </source>
</evidence>
<evidence type="ECO:0000313" key="4">
    <source>
        <dbReference type="EMBL" id="MCH6472010.1"/>
    </source>
</evidence>
<evidence type="ECO:0000256" key="3">
    <source>
        <dbReference type="SAM" id="MobiDB-lite"/>
    </source>
</evidence>
<proteinExistence type="predicted"/>
<evidence type="ECO:0000256" key="1">
    <source>
        <dbReference type="ARBA" id="ARBA00022987"/>
    </source>
</evidence>
<feature type="region of interest" description="Disordered" evidence="3">
    <location>
        <begin position="170"/>
        <end position="218"/>
    </location>
</feature>